<dbReference type="AlphaFoldDB" id="A0A1B7LV02"/>
<name>A0A1B7LV02_9MICC</name>
<keyword evidence="3" id="KW-1185">Reference proteome</keyword>
<dbReference type="Proteomes" id="UP000078292">
    <property type="component" value="Unassembled WGS sequence"/>
</dbReference>
<comment type="caution">
    <text evidence="2">The sequence shown here is derived from an EMBL/GenBank/DDBJ whole genome shotgun (WGS) entry which is preliminary data.</text>
</comment>
<dbReference type="EMBL" id="LXEY01000114">
    <property type="protein sequence ID" value="OAV51815.1"/>
    <property type="molecule type" value="Genomic_DNA"/>
</dbReference>
<organism evidence="2 3">
    <name type="scientific">Enteractinococcus helveticum</name>
    <dbReference type="NCBI Taxonomy" id="1837282"/>
    <lineage>
        <taxon>Bacteria</taxon>
        <taxon>Bacillati</taxon>
        <taxon>Actinomycetota</taxon>
        <taxon>Actinomycetes</taxon>
        <taxon>Micrococcales</taxon>
        <taxon>Micrococcaceae</taxon>
    </lineage>
</organism>
<dbReference type="OrthoDB" id="4963966at2"/>
<dbReference type="RefSeq" id="WP_043055643.1">
    <property type="nucleotide sequence ID" value="NZ_LXEY01000114.1"/>
</dbReference>
<keyword evidence="1" id="KW-0472">Membrane</keyword>
<sequence>MTQYQVVMSKEMTGSTTQPKPRLWRAVVLVIALAALIGLGIWVGAGFLKTSDSVTQQSSELTPVQHTQELKRTMRISAASDITLPNIDSIPDAAQGAEPFACGSRFANAVDDAVVQLYGVDYLSTIGGARLVDTQTWRTVQAQAQDSAQALQRLFPDNCIPQVPVTFEVDDELRFADAIGTRHMLKMSDELIEEWSQMYLLAETPQQRDIALAGLWQMIQWESSWHPGGSPFAFEF</sequence>
<accession>A0A1B7LV02</accession>
<reference evidence="2 3" key="1">
    <citation type="submission" date="2016-04" db="EMBL/GenBank/DDBJ databases">
        <title>First whole genome shotgun sequence of the bacterium Enteractinococcus sp. strain UASWS1574.</title>
        <authorList>
            <person name="Crovadore J."/>
            <person name="Chablais R."/>
            <person name="Lefort F."/>
        </authorList>
    </citation>
    <scope>NUCLEOTIDE SEQUENCE [LARGE SCALE GENOMIC DNA]</scope>
    <source>
        <strain evidence="2 3">UASWS1574</strain>
    </source>
</reference>
<keyword evidence="1" id="KW-1133">Transmembrane helix</keyword>
<gene>
    <name evidence="2" type="ORF">A6F49_01635</name>
</gene>
<evidence type="ECO:0000313" key="3">
    <source>
        <dbReference type="Proteomes" id="UP000078292"/>
    </source>
</evidence>
<keyword evidence="1" id="KW-0812">Transmembrane</keyword>
<evidence type="ECO:0000256" key="1">
    <source>
        <dbReference type="SAM" id="Phobius"/>
    </source>
</evidence>
<protein>
    <submittedName>
        <fullName evidence="2">Uncharacterized protein</fullName>
    </submittedName>
</protein>
<proteinExistence type="predicted"/>
<evidence type="ECO:0000313" key="2">
    <source>
        <dbReference type="EMBL" id="OAV51815.1"/>
    </source>
</evidence>
<feature type="transmembrane region" description="Helical" evidence="1">
    <location>
        <begin position="26"/>
        <end position="48"/>
    </location>
</feature>